<dbReference type="EMBL" id="JAKMXF010000299">
    <property type="protein sequence ID" value="KAI6652263.1"/>
    <property type="molecule type" value="Genomic_DNA"/>
</dbReference>
<feature type="compositionally biased region" description="Basic and acidic residues" evidence="1">
    <location>
        <begin position="551"/>
        <end position="560"/>
    </location>
</feature>
<dbReference type="Gene3D" id="6.10.250.2560">
    <property type="match status" value="1"/>
</dbReference>
<gene>
    <name evidence="3" type="ORF">LOD99_7279</name>
</gene>
<feature type="compositionally biased region" description="Pro residues" evidence="1">
    <location>
        <begin position="424"/>
        <end position="443"/>
    </location>
</feature>
<comment type="caution">
    <text evidence="3">The sequence shown here is derived from an EMBL/GenBank/DDBJ whole genome shotgun (WGS) entry which is preliminary data.</text>
</comment>
<feature type="region of interest" description="Disordered" evidence="1">
    <location>
        <begin position="359"/>
        <end position="450"/>
    </location>
</feature>
<feature type="compositionally biased region" description="Pro residues" evidence="1">
    <location>
        <begin position="492"/>
        <end position="508"/>
    </location>
</feature>
<accession>A0AAV7JTK7</accession>
<feature type="compositionally biased region" description="Polar residues" evidence="1">
    <location>
        <begin position="269"/>
        <end position="284"/>
    </location>
</feature>
<feature type="region of interest" description="Disordered" evidence="1">
    <location>
        <begin position="254"/>
        <end position="299"/>
    </location>
</feature>
<protein>
    <recommendedName>
        <fullName evidence="2">RPRD1A/B C-terminal domain-containing protein</fullName>
    </recommendedName>
</protein>
<evidence type="ECO:0000313" key="4">
    <source>
        <dbReference type="Proteomes" id="UP001165289"/>
    </source>
</evidence>
<keyword evidence="4" id="KW-1185">Reference proteome</keyword>
<sequence length="560" mass="62866">MTDSQNKSDGGKFLNEFNENCAKLQDYCDSLAAEVDARKDIIHLLTDAYTSCTASISQLVQTIKEYKDADSKIGQLNVMFEMRLQSCDGTGDARRDVITEEVDMELDSDDEEIDEKLDRAYENSQKQARSAGGDNDYRISSSDSLLKAAAATVPQMDTLSLLKAIADTGALISPALQTQLEFIQQGKNTGLLQSQQTLAPSNMLQHVSSELDQPKPSVEDRLNKLIAHKNVAITNLQSITESQTPNQMRQFTNPYANTLISPPSAYLPQEQSSEQIPPSGQSTPLLDEAPDTEEHKTPNQYNQFASYTQGLYKPIEPSPDMSKEMQFNRDFYIPNETKKQRMESPIGLNLKVFDYKHGTSVRQPTPAPPPMPPPSFSDTPMSRMPQPVSIEPPQTIAPPHSISPMRQHPNPSYRPIMNQQHNIPLPPHLLNQPPPPGPPPSLHLPPNNKIPPYGMPDLTRHDLNINNTATSPSKEQIIEDRKRFHQQNPHFQTPPPQPPFFRPPPNIMPPGTRHPSGPPPFNFRMPPPNEPHHRFSRPPPPPFLRPPHNFQQHDFHKPNH</sequence>
<dbReference type="Proteomes" id="UP001165289">
    <property type="component" value="Unassembled WGS sequence"/>
</dbReference>
<dbReference type="PRINTS" id="PR01217">
    <property type="entry name" value="PRICHEXTENSN"/>
</dbReference>
<feature type="compositionally biased region" description="Pro residues" evidence="1">
    <location>
        <begin position="516"/>
        <end position="529"/>
    </location>
</feature>
<reference evidence="3 4" key="1">
    <citation type="journal article" date="2023" name="BMC Biol.">
        <title>The compact genome of the sponge Oopsacas minuta (Hexactinellida) is lacking key metazoan core genes.</title>
        <authorList>
            <person name="Santini S."/>
            <person name="Schenkelaars Q."/>
            <person name="Jourda C."/>
            <person name="Duchesne M."/>
            <person name="Belahbib H."/>
            <person name="Rocher C."/>
            <person name="Selva M."/>
            <person name="Riesgo A."/>
            <person name="Vervoort M."/>
            <person name="Leys S.P."/>
            <person name="Kodjabachian L."/>
            <person name="Le Bivic A."/>
            <person name="Borchiellini C."/>
            <person name="Claverie J.M."/>
            <person name="Renard E."/>
        </authorList>
    </citation>
    <scope>NUCLEOTIDE SEQUENCE [LARGE SCALE GENOMIC DNA]</scope>
    <source>
        <strain evidence="3">SPO-2</strain>
    </source>
</reference>
<evidence type="ECO:0000313" key="3">
    <source>
        <dbReference type="EMBL" id="KAI6652263.1"/>
    </source>
</evidence>
<feature type="domain" description="RPRD1A/B C-terminal" evidence="2">
    <location>
        <begin position="5"/>
        <end position="86"/>
    </location>
</feature>
<evidence type="ECO:0000256" key="1">
    <source>
        <dbReference type="SAM" id="MobiDB-lite"/>
    </source>
</evidence>
<evidence type="ECO:0000259" key="2">
    <source>
        <dbReference type="Pfam" id="PF16566"/>
    </source>
</evidence>
<proteinExistence type="predicted"/>
<organism evidence="3 4">
    <name type="scientific">Oopsacas minuta</name>
    <dbReference type="NCBI Taxonomy" id="111878"/>
    <lineage>
        <taxon>Eukaryota</taxon>
        <taxon>Metazoa</taxon>
        <taxon>Porifera</taxon>
        <taxon>Hexactinellida</taxon>
        <taxon>Hexasterophora</taxon>
        <taxon>Lyssacinosida</taxon>
        <taxon>Leucopsacidae</taxon>
        <taxon>Oopsacas</taxon>
    </lineage>
</organism>
<dbReference type="AlphaFoldDB" id="A0AAV7JTK7"/>
<feature type="region of interest" description="Disordered" evidence="1">
    <location>
        <begin position="487"/>
        <end position="560"/>
    </location>
</feature>
<dbReference type="InterPro" id="IPR032337">
    <property type="entry name" value="RPRD1A/B_C"/>
</dbReference>
<feature type="compositionally biased region" description="Pro residues" evidence="1">
    <location>
        <begin position="365"/>
        <end position="375"/>
    </location>
</feature>
<dbReference type="Pfam" id="PF16566">
    <property type="entry name" value="CREPT"/>
    <property type="match status" value="1"/>
</dbReference>
<name>A0AAV7JTK7_9METZ</name>